<dbReference type="RefSeq" id="WP_091653153.1">
    <property type="nucleotide sequence ID" value="NZ_FNHQ01000056.1"/>
</dbReference>
<gene>
    <name evidence="1" type="ORF">SAMN05660299_02790</name>
</gene>
<protein>
    <submittedName>
        <fullName evidence="1">Uncharacterized protein</fullName>
    </submittedName>
</protein>
<accession>A0A1H0BSZ7</accession>
<evidence type="ECO:0000313" key="2">
    <source>
        <dbReference type="Proteomes" id="UP000199309"/>
    </source>
</evidence>
<sequence length="152" mass="17596">MMNKDIFKIVRILDEYRLIINAGSDANVVRSCRFYVMGEKSDVIDIDTNERLGFIPVIKDIVKPVFIEEKFCICEGCEDVRYKMSDTTPLLFSQSRKLNINVTQITGSYMDAPINICDKVIMVTDSDKEEQGKVVERHKKIRMYSRIPSLLF</sequence>
<dbReference type="AlphaFoldDB" id="A0A1H0BSZ7"/>
<reference evidence="1 2" key="1">
    <citation type="submission" date="2016-10" db="EMBL/GenBank/DDBJ databases">
        <authorList>
            <person name="de Groot N.N."/>
        </authorList>
    </citation>
    <scope>NUCLEOTIDE SEQUENCE [LARGE SCALE GENOMIC DNA]</scope>
    <source>
        <strain evidence="1 2">DSM 16981</strain>
    </source>
</reference>
<dbReference type="Proteomes" id="UP000199309">
    <property type="component" value="Unassembled WGS sequence"/>
</dbReference>
<name>A0A1H0BSZ7_9FIRM</name>
<proteinExistence type="predicted"/>
<dbReference type="EMBL" id="FNHQ01000056">
    <property type="protein sequence ID" value="SDN48720.1"/>
    <property type="molecule type" value="Genomic_DNA"/>
</dbReference>
<organism evidence="1 2">
    <name type="scientific">Megasphaera paucivorans</name>
    <dbReference type="NCBI Taxonomy" id="349095"/>
    <lineage>
        <taxon>Bacteria</taxon>
        <taxon>Bacillati</taxon>
        <taxon>Bacillota</taxon>
        <taxon>Negativicutes</taxon>
        <taxon>Veillonellales</taxon>
        <taxon>Veillonellaceae</taxon>
        <taxon>Megasphaera</taxon>
    </lineage>
</organism>
<evidence type="ECO:0000313" key="1">
    <source>
        <dbReference type="EMBL" id="SDN48720.1"/>
    </source>
</evidence>
<keyword evidence="2" id="KW-1185">Reference proteome</keyword>